<evidence type="ECO:0000313" key="4">
    <source>
        <dbReference type="EMBL" id="WSD06310.1"/>
    </source>
</evidence>
<keyword evidence="2" id="KW-0812">Transmembrane</keyword>
<name>A0ABZ1GM58_9ACTN</name>
<protein>
    <submittedName>
        <fullName evidence="4">SCO2322 family protein</fullName>
    </submittedName>
</protein>
<keyword evidence="5" id="KW-1185">Reference proteome</keyword>
<feature type="signal peptide" evidence="3">
    <location>
        <begin position="1"/>
        <end position="34"/>
    </location>
</feature>
<dbReference type="InterPro" id="IPR047703">
    <property type="entry name" value="SCO2322-like"/>
</dbReference>
<evidence type="ECO:0000256" key="1">
    <source>
        <dbReference type="SAM" id="MobiDB-lite"/>
    </source>
</evidence>
<evidence type="ECO:0000256" key="2">
    <source>
        <dbReference type="SAM" id="Phobius"/>
    </source>
</evidence>
<evidence type="ECO:0000313" key="5">
    <source>
        <dbReference type="Proteomes" id="UP001335325"/>
    </source>
</evidence>
<dbReference type="NCBIfam" id="NF040681">
    <property type="entry name" value="GPS-CTERM"/>
    <property type="match status" value="1"/>
</dbReference>
<dbReference type="GeneID" id="91543176"/>
<keyword evidence="2" id="KW-1133">Transmembrane helix</keyword>
<sequence>MIRRAGRVGGSGRAVVLFLAALLPLLAGAGQAQAAGYRYWSFWDLDGDRWTYATQGPSGARPADGDVQGFRFAVSEESDDSAQPRGAADFAGICAKTPAKDGSKRVALVIDFGTAEDAPSGETPLANRTACARVAPDASTAEALASVAEPLRYDNSALLCAIAGYPERGCGEQVSGTGTESGTGASAPGKETEGGSEDGSEKTGSPDSSASGESGDDGGPSLGLFAGVAVVALLGVAAFWQVRRRG</sequence>
<keyword evidence="3" id="KW-0732">Signal</keyword>
<gene>
    <name evidence="4" type="ORF">OIE73_11360</name>
</gene>
<organism evidence="4 5">
    <name type="scientific">Streptomyces hirsutus</name>
    <dbReference type="NCBI Taxonomy" id="35620"/>
    <lineage>
        <taxon>Bacteria</taxon>
        <taxon>Bacillati</taxon>
        <taxon>Actinomycetota</taxon>
        <taxon>Actinomycetes</taxon>
        <taxon>Kitasatosporales</taxon>
        <taxon>Streptomycetaceae</taxon>
        <taxon>Streptomyces</taxon>
    </lineage>
</organism>
<feature type="chain" id="PRO_5046606248" evidence="3">
    <location>
        <begin position="35"/>
        <end position="246"/>
    </location>
</feature>
<dbReference type="EMBL" id="CP109134">
    <property type="protein sequence ID" value="WSD06310.1"/>
    <property type="molecule type" value="Genomic_DNA"/>
</dbReference>
<feature type="region of interest" description="Disordered" evidence="1">
    <location>
        <begin position="172"/>
        <end position="219"/>
    </location>
</feature>
<proteinExistence type="predicted"/>
<feature type="transmembrane region" description="Helical" evidence="2">
    <location>
        <begin position="222"/>
        <end position="242"/>
    </location>
</feature>
<reference evidence="4 5" key="1">
    <citation type="submission" date="2022-10" db="EMBL/GenBank/DDBJ databases">
        <title>The complete genomes of actinobacterial strains from the NBC collection.</title>
        <authorList>
            <person name="Joergensen T.S."/>
            <person name="Alvarez Arevalo M."/>
            <person name="Sterndorff E.B."/>
            <person name="Faurdal D."/>
            <person name="Vuksanovic O."/>
            <person name="Mourched A.-S."/>
            <person name="Charusanti P."/>
            <person name="Shaw S."/>
            <person name="Blin K."/>
            <person name="Weber T."/>
        </authorList>
    </citation>
    <scope>NUCLEOTIDE SEQUENCE [LARGE SCALE GENOMIC DNA]</scope>
    <source>
        <strain evidence="4 5">NBC 01753</strain>
    </source>
</reference>
<evidence type="ECO:0000256" key="3">
    <source>
        <dbReference type="SAM" id="SignalP"/>
    </source>
</evidence>
<dbReference type="RefSeq" id="WP_326752461.1">
    <property type="nucleotide sequence ID" value="NZ_CP109134.1"/>
</dbReference>
<keyword evidence="2" id="KW-0472">Membrane</keyword>
<feature type="compositionally biased region" description="Low complexity" evidence="1">
    <location>
        <begin position="175"/>
        <end position="189"/>
    </location>
</feature>
<dbReference type="InterPro" id="IPR047704">
    <property type="entry name" value="GPS-CTERM"/>
</dbReference>
<dbReference type="NCBIfam" id="NF040672">
    <property type="entry name" value="SCO2322_fam"/>
    <property type="match status" value="1"/>
</dbReference>
<accession>A0ABZ1GM58</accession>
<dbReference type="Proteomes" id="UP001335325">
    <property type="component" value="Chromosome"/>
</dbReference>